<dbReference type="Proteomes" id="UP001472677">
    <property type="component" value="Unassembled WGS sequence"/>
</dbReference>
<protein>
    <submittedName>
        <fullName evidence="1">Uncharacterized protein</fullName>
    </submittedName>
</protein>
<gene>
    <name evidence="1" type="ORF">V6N12_024189</name>
</gene>
<dbReference type="EMBL" id="JBBPBM010000004">
    <property type="protein sequence ID" value="KAK8589798.1"/>
    <property type="molecule type" value="Genomic_DNA"/>
</dbReference>
<evidence type="ECO:0000313" key="1">
    <source>
        <dbReference type="EMBL" id="KAK8589798.1"/>
    </source>
</evidence>
<proteinExistence type="predicted"/>
<sequence length="124" mass="14318">MFAIHDSDMTIMDEEVPILHTDGLKRSRSTVSLADRNISSAIHETSSSISADLDQQARHVIPRWHFKFEAAWLIEDSCEPEVQKLWVESSGLLPDRLRYMSRGLDVWFRKLKASRKFTTKSLSK</sequence>
<keyword evidence="2" id="KW-1185">Reference proteome</keyword>
<reference evidence="1 2" key="1">
    <citation type="journal article" date="2024" name="G3 (Bethesda)">
        <title>Genome assembly of Hibiscus sabdariffa L. provides insights into metabolisms of medicinal natural products.</title>
        <authorList>
            <person name="Kim T."/>
        </authorList>
    </citation>
    <scope>NUCLEOTIDE SEQUENCE [LARGE SCALE GENOMIC DNA]</scope>
    <source>
        <strain evidence="1">TK-2024</strain>
        <tissue evidence="1">Old leaves</tissue>
    </source>
</reference>
<evidence type="ECO:0000313" key="2">
    <source>
        <dbReference type="Proteomes" id="UP001472677"/>
    </source>
</evidence>
<organism evidence="1 2">
    <name type="scientific">Hibiscus sabdariffa</name>
    <name type="common">roselle</name>
    <dbReference type="NCBI Taxonomy" id="183260"/>
    <lineage>
        <taxon>Eukaryota</taxon>
        <taxon>Viridiplantae</taxon>
        <taxon>Streptophyta</taxon>
        <taxon>Embryophyta</taxon>
        <taxon>Tracheophyta</taxon>
        <taxon>Spermatophyta</taxon>
        <taxon>Magnoliopsida</taxon>
        <taxon>eudicotyledons</taxon>
        <taxon>Gunneridae</taxon>
        <taxon>Pentapetalae</taxon>
        <taxon>rosids</taxon>
        <taxon>malvids</taxon>
        <taxon>Malvales</taxon>
        <taxon>Malvaceae</taxon>
        <taxon>Malvoideae</taxon>
        <taxon>Hibiscus</taxon>
    </lineage>
</organism>
<name>A0ABR2G0P9_9ROSI</name>
<comment type="caution">
    <text evidence="1">The sequence shown here is derived from an EMBL/GenBank/DDBJ whole genome shotgun (WGS) entry which is preliminary data.</text>
</comment>
<accession>A0ABR2G0P9</accession>